<evidence type="ECO:0000256" key="1">
    <source>
        <dbReference type="SAM" id="MobiDB-lite"/>
    </source>
</evidence>
<reference evidence="3 4" key="1">
    <citation type="submission" date="2016-10" db="EMBL/GenBank/DDBJ databases">
        <title>Pseudomonas lactis sp. nov. and Pseudomonas paralactis sp. nov., isolated from bovine raw milk.</title>
        <authorList>
            <person name="Von Neubeck M."/>
            <person name="Huptas C."/>
            <person name="Glueck C."/>
            <person name="Krewinkel M."/>
            <person name="Stoeckel M."/>
            <person name="Stressler T."/>
            <person name="Fischer L."/>
            <person name="Hinrichs J."/>
            <person name="Scherer S."/>
            <person name="Wenning M."/>
        </authorList>
    </citation>
    <scope>NUCLEOTIDE SEQUENCE [LARGE SCALE GENOMIC DNA]</scope>
    <source>
        <strain evidence="3 4">DSM 18862</strain>
    </source>
</reference>
<dbReference type="EMBL" id="MNPV01000001">
    <property type="protein sequence ID" value="ONH48659.1"/>
    <property type="molecule type" value="Genomic_DNA"/>
</dbReference>
<keyword evidence="4" id="KW-1185">Reference proteome</keyword>
<feature type="domain" description="Filamentous haemagglutinin FhaB/tRNA nuclease CdiA-like TPS" evidence="2">
    <location>
        <begin position="64"/>
        <end position="185"/>
    </location>
</feature>
<comment type="caution">
    <text evidence="3">The sequence shown here is derived from an EMBL/GenBank/DDBJ whole genome shotgun (WGS) entry which is preliminary data.</text>
</comment>
<dbReference type="GeneID" id="57378639"/>
<gene>
    <name evidence="3" type="ORF">BLL37_04630</name>
</gene>
<dbReference type="NCBIfam" id="TIGR01901">
    <property type="entry name" value="adhes_NPXG"/>
    <property type="match status" value="1"/>
</dbReference>
<evidence type="ECO:0000313" key="4">
    <source>
        <dbReference type="Proteomes" id="UP000188559"/>
    </source>
</evidence>
<dbReference type="SMART" id="SM00912">
    <property type="entry name" value="Haemagg_act"/>
    <property type="match status" value="1"/>
</dbReference>
<dbReference type="Proteomes" id="UP000188559">
    <property type="component" value="Unassembled WGS sequence"/>
</dbReference>
<dbReference type="OrthoDB" id="2664633at2"/>
<dbReference type="InterPro" id="IPR008619">
    <property type="entry name" value="Filamentous_hemagglutn_rpt"/>
</dbReference>
<accession>A0A1V2JTE6</accession>
<dbReference type="InterPro" id="IPR008638">
    <property type="entry name" value="FhaB/CdiA-like_TPS"/>
</dbReference>
<feature type="compositionally biased region" description="Polar residues" evidence="1">
    <location>
        <begin position="4394"/>
        <end position="4404"/>
    </location>
</feature>
<name>A0A1V2JTE6_PSEAZ</name>
<dbReference type="Gene3D" id="2.160.20.10">
    <property type="entry name" value="Single-stranded right-handed beta-helix, Pectin lyase-like"/>
    <property type="match status" value="1"/>
</dbReference>
<dbReference type="RefSeq" id="WP_071492796.1">
    <property type="nucleotide sequence ID" value="NZ_LT629702.1"/>
</dbReference>
<dbReference type="Pfam" id="PF05860">
    <property type="entry name" value="TPS"/>
    <property type="match status" value="1"/>
</dbReference>
<dbReference type="InterPro" id="IPR012334">
    <property type="entry name" value="Pectin_lyas_fold"/>
</dbReference>
<evidence type="ECO:0000259" key="2">
    <source>
        <dbReference type="SMART" id="SM00912"/>
    </source>
</evidence>
<evidence type="ECO:0000313" key="3">
    <source>
        <dbReference type="EMBL" id="ONH48659.1"/>
    </source>
</evidence>
<dbReference type="Pfam" id="PF05594">
    <property type="entry name" value="Fil_haemagg"/>
    <property type="match status" value="29"/>
</dbReference>
<organism evidence="3 4">
    <name type="scientific">Pseudomonas azotoformans</name>
    <dbReference type="NCBI Taxonomy" id="47878"/>
    <lineage>
        <taxon>Bacteria</taxon>
        <taxon>Pseudomonadati</taxon>
        <taxon>Pseudomonadota</taxon>
        <taxon>Gammaproteobacteria</taxon>
        <taxon>Pseudomonadales</taxon>
        <taxon>Pseudomonadaceae</taxon>
        <taxon>Pseudomonas</taxon>
    </lineage>
</organism>
<protein>
    <recommendedName>
        <fullName evidence="2">Filamentous haemagglutinin FhaB/tRNA nuclease CdiA-like TPS domain-containing protein</fullName>
    </recommendedName>
</protein>
<sequence length="4560" mass="467426">MDVRQFAFLVRQPSAAVKSRSTFLGLPKRGLALVLANAMFWQPLLAQADGIAVSGPGTTLGQAGNGVPIVNIAAPNANGLSHNQFHDYNVGANGVILNNSTSRTQSTQLGGIILGNSNFNGSAASVILNEVNGGSPSQLRGYTEVAGQSAHVIVANPYGISCNGCGFINTPQATLTTGKAVIENGQISRYQVDQGNVAIEGTGLNASNVDQFEIITRATTLNAQIQAKKLTIVAGRNDVDARTLNATARAADGSKTPDLAIDSSALGGMYVGAVRLVGTEAGVGVKLSGDMVAGGDIQIDAAGNVVMGQTSAGTAVAVKAASVEAKGAVYAGTDLSVNTQGALTNQQTLAAKDSITLDASGRLTNNGIIEAGVNADNSRNAQGDVRLKAQSIDNSGKTVIASRDLTINTGNLANQGGTLSAQRDAQLNASTLDNQNQGRILSAGSLEVTAGQLLNQKGQLLATDATLAVGSLANDDGQIQGDNALSIKGSAIGNLRGNIAAGKRLDVVSNTLDNTAGKLISDDALTTVIAGQLLNQTGLFAAKGDARVKLASLDNRHGTIFANHLNLQLTGPVNNQHGTMRGNVSLDFKAGEVDNSQGGRITSGQTLNASVSGLDQHDDGRIFAGGDVSLDLNGGHLNNQGGLIHAPGALLLNNLTSVDNRGGEISSAQALGFTADSLDNRSGKLLSEQGLLVRIAQALDNAKGLVAATGLDLQANSLNNTEGKLSARDDLTARVTTSLLNRQGEILGANTLLTGASLDNGKGLIQGDKRLTLDHTGLISNRNGRMVAGQASDLSAASFDNTGGLFTSDGTLKALISGQLVNQAGLFASAGLLQLTAASLDNQNKGRITGKSELALSLGQLDNRSGLINSGKTMTLAGDSLDNRAGEVSSVTDIVLNGSQLDNSAGGKVLANGDIQLNLDRLNNQLKGSVYAKRNLNIVLNGPLLNQQGALRSEASLTLDMNHGALHNAAGLINTPGALVLKNLSTVANQKGEISSEHAFSLAAQSLDNSEGKLLSDQALTLTIDQALVNIKGVIAAAGLSAQAARLDNTQGVLNSSKDLTLAVAGEWLNADGEVSSAGTSVIDAMTLNNRSGQVLSDVSLSLTTRAVLVNQGGTLGAGQRLLVTASSLDNSQSGSLVSDGSVTVQVEGLVDNQAKGRMLSKGDMTLQAGSFDNRGGVLSSRQAQTLTGQSLNNNGGLVNAVGPLRLTVDVADNTKGRIASQADLDATVGVLNQQGGELVAQGNLSLSGNDLDNRNGGLVGATKALKLNVDRVDNRVGEISGQLKTEISGQRLDNSDGKVLAGTALELAMVEVINRAKGLVFAQDVHLNAASLDNTEGTLAGQRSLAVRLSAGLDNMRGKISSEGGLQLHAQRVDNSGGSLSSAGDLTLTSDGELLNVGGVVESAQVLSLTSTGLNNSTQGLLKSQGAATLTTGQFNNSLGGRVISANSLDIQATDLNNGGRIASTGVLNANLASLTQASGGELFSSSQMNLDMNHGELTNAGVINAPILVLKNLGNVNNRDGEISSQNAFTLAARSLDNGNGKLISNQALDLRIEQALANAKGSISAIGLNVHSASLDNTDGLISSRSGLEISADSLIDNQRGSLIGDGAVLLTAAKLDNRAGEIAGKAKVTVNANRIDNQKGQLISTDTLALTGINLDNRNGLVGATKALKLDVGDVDNRTGELTSNADLSITGQRLDNSDGGQVFAAAGLSVAVDNVLNRVRGQLNGQRLTLTGTALDNSGGKLLSQQLLVVDLAGDLTNNQGLLSSEDTLDVKARSLDNTKGSLSSAQGLNVVVSDNLNNQGGELVTDASLTLRSASLGNQQGTLSGKGPVSVTTGTLNNQAGRLNSGDTLTLVAGQVNNGGSIGSAKALNATVTGLDQQAGKLFSQAGLSLDLGNGQLNNRGGLINTSGPLLLKNLTTVDNQGGEISSDQAFTLAAQSLDNSNGKLLSNQDLTLRINQAMANIKGLVGATNLNVHAGSIDNQGGTLTGRGELQLTSDGLLNNQGGNLLGGSRVILNATALDNTAMGLVNSQGSLDIATGNLSTGSGGEVSAKGSMDLKLSGLTLGGGQIVGAQGVTLDLNGAELDNRNGLISAKGSLALNRVHAINNQNGELSTQQNLTLNLNSLDNSGGKLISSQLLSVNAGTLLNQNGLLSGWQGLSVSGDSLDNRNNGTLSSRNGAVDVRLTGALLNTAAGAVASQGRLDLTAASLDNSGGILSSGAGQSLTVTGQLSNGNAGLIDSGAELELQAVTLDNQGGSVSAQKALAITATDLNNTGGTVAGNDRLTLNLLGSLTNTNGKLASAGPLLLQRAIQINNQGGQIASQGLLTLLAGGLDNSKLGTVAGKGRVAITTSGILQNDAKGLIYSQEADLQIKSAGLSNVTGVVQAQSGLSLDVSGDIDNQGGKLLAQTGDTVIKANTLNNQGGSVASVAGGVDATLSDSLLNGARQSKGGVVQGQRVSLTALTVDNQQGRIAAQDGDAVITANQLLNAYGGVYAKGALQTRGISLDNSFGQISAKRIDLGLSGQLSNHSGIIESEETLTLQANDLVNQGGKLRALASVGKTQFQIGNLFDNRNGVVETANTNLGLAATTFQNTGGQLLHTGEGDFDISLPNVTGAGGSIVTRGGLTLNADTWTNSSVIQAGRLNVNVGTFTQTETGQLLASSRLEGKGGQWINNGLIASDGSLALQLTGGYEGSGRVSSVGALDLTAAQLTVGQLASITGGGNSRIAVDGTLANEGRITSATDLNVSAGAINNSGTLGSNANLRLTTPALLNQNGLIFSGGDMALRTDTFTNRFADVYGLGNVSIAKDDNNGQSTSINNISATVESGGDLSLAAGYIENRKDVFKTTGGLVSSYIGVQCSSCTSTAGSGPSFLVWAENFKSQVVEDSAASSMTAGRNFLVSGGDLINKASTLTAGNNISFTLKNFTNEGASVGDYSLRRSYDFGSLNPSNIAKFMLTVMNYNRTHDPLYNSRSPAVHTFNSSGVESYKRIGFEGGRDAVRFYTTYGTLRIQTKGESVDPNIGAADGPWEMLSARPFNSTTIGSTTAAGAVVQAGGTVSINATQNLTNSVVRQNVAVTGNASRVGATQVTGNTAVMVTINRELPPGLALQQVNPVALPGFTLPTGKNGLFRLNEQAANTGQVSSGDTGSQNWTLGNANVGLVQRQQPSPGVSGRTLQVNNAAQAAGVHQVALTARDAGAVSGSASTISVAGNTDSGALPPGRTTGIEISHGDATHTQVSRPDLELPVLTPAARDTNGARDNSIASNAGATINIPVLTPLAPGSTQPGAAKPIHRVQGLPISSAAAQPHKYLIETNPALTDLKQFMSSDYLLAGLGYNPDESAKRLGDGLYEQRLIQQAVVARTGQRFLDGQTSDDALFRYLMDNAIRSKQSLDLSVGVSLTGAQVAALTHDIVWLEEHEVAGEKVLVPVLYLANADQRLTSNGALIAGQDVSLIAGKDLINAGTLRASNNLSAAAGDDLVNSGRIEAGNRLDLLAGNNIVNQSGGVIAGRDVTLTALTGDVVNERSLTGYGMGEGNRSYYGDSARIEAANDLTIKASRDFTNSGSSLKSGGDTLIDAGRDINIVATKALDSGFSGMGMRTSAVTQSTSSVSAGRDVVMNGGRDLNAIASSINAKRDIFMNAKENMTVASAANEEHAFGKSKKRTIQEDHVSQVGSLVSAGADVRLTAGHDMALISSRITAGDEAYLVAGEKLSLLAAQDSDYSLYDMKKKSKSKKQTQHDEVTKVVNIGSEVKAGGDIALISGGDQKYQAAKLESDQDLTVQSGGGIEFEGVKDLHQESHSKSKSSLFWNSMSGKGNTDETFKQTQMTAQGEIVIKAVDGLKIDVKHINQETVSQAIDAMVKADPQLAWLKEAEKRGDVDWRLVKETHDSFKYSHSGMGTGAMLVVVIVITVVTAGSGTATAIGTTAGTTASSAAVAAGASTVTAAAVGSAASAAAAAAYTAVVTQSVVSTINNKGDLGAVLKDVTSSDSIKGYLKSGLAAGFAAGVLDKAFSVSPEKAGTATHGFKLGELDGFTKFAGYSLAEKGFGALTNVAFDGGSLKDQMAQASISAIADVLSASVYKKLGSQLEFTGIPGKVGAHAIVGGLIAEAAGGSFRTGALAAGANEAFVAAVDDSIFSGPMHDQLLAMTSQLIGTTVATVAGGSAKDQQVAGWVAQQATKFNSLDHPTAKRLLKELNDCKANGGCSTEKVRGVIDRYEEISAARSAAIKACKSRECADGIVANTISMDDPVAQDLLKFFRGKIAYDVPGLLVGNPKDFSSPPQGFDKWGATYVTDDQMVTAKYIQEGWLTPDEAAHLDEWVKGTSWMERAAGRELSVSERARMLTDMGDMLLTNGWGNRAPKPSISKGKVEDKGPGISADADGFGLNGPKSTPPTAGQPASTLPNTFGESVLGHNTQIGVRNSKAGTISGAHNSDAFLESVEITGAKISNKITDVRYPGLVEYSYQLPRTNTKGELIGGYKPTSTKTTYDPKVLPDSRVADMSSRAAVQAESLFKSSPALREANIKVDGYHFQVTRNSKTGEITNAFITMPPRTN</sequence>
<dbReference type="NCBIfam" id="TIGR01731">
    <property type="entry name" value="fil_hemag_20aa"/>
    <property type="match status" value="70"/>
</dbReference>
<dbReference type="InterPro" id="IPR010069">
    <property type="entry name" value="CdiA_FHA1_rpt"/>
</dbReference>
<dbReference type="GO" id="GO:0003824">
    <property type="term" value="F:catalytic activity"/>
    <property type="evidence" value="ECO:0007669"/>
    <property type="project" value="UniProtKB-ARBA"/>
</dbReference>
<feature type="region of interest" description="Disordered" evidence="1">
    <location>
        <begin position="4360"/>
        <end position="4404"/>
    </location>
</feature>
<proteinExistence type="predicted"/>
<dbReference type="InterPro" id="IPR011050">
    <property type="entry name" value="Pectin_lyase_fold/virulence"/>
</dbReference>
<dbReference type="SUPFAM" id="SSF51126">
    <property type="entry name" value="Pectin lyase-like"/>
    <property type="match status" value="1"/>
</dbReference>
<dbReference type="CDD" id="cd20686">
    <property type="entry name" value="CdiA-CT_Ec-like"/>
    <property type="match status" value="1"/>
</dbReference>